<evidence type="ECO:0000313" key="3">
    <source>
        <dbReference type="EMBL" id="AVL94950.1"/>
    </source>
</evidence>
<evidence type="ECO:0000256" key="1">
    <source>
        <dbReference type="ARBA" id="ARBA00006497"/>
    </source>
</evidence>
<dbReference type="InterPro" id="IPR000210">
    <property type="entry name" value="BTB/POZ_dom"/>
</dbReference>
<accession>A0A2P1EM45</accession>
<dbReference type="Pfam" id="PF00651">
    <property type="entry name" value="BTB"/>
    <property type="match status" value="1"/>
</dbReference>
<dbReference type="PANTHER" id="PTHR14499">
    <property type="entry name" value="POTASSIUM CHANNEL TETRAMERIZATION DOMAIN-CONTAINING"/>
    <property type="match status" value="1"/>
</dbReference>
<dbReference type="CDD" id="cd18186">
    <property type="entry name" value="BTB_POZ_ZBTB_KLHL-like"/>
    <property type="match status" value="1"/>
</dbReference>
<dbReference type="Proteomes" id="UP000289600">
    <property type="component" value="Segment"/>
</dbReference>
<keyword evidence="4" id="KW-1185">Reference proteome</keyword>
<dbReference type="SMART" id="SM00225">
    <property type="entry name" value="BTB"/>
    <property type="match status" value="2"/>
</dbReference>
<dbReference type="PANTHER" id="PTHR14499:SF136">
    <property type="entry name" value="GH08630P"/>
    <property type="match status" value="1"/>
</dbReference>
<name>A0A2P1EM45_9VIRU</name>
<feature type="domain" description="BTB" evidence="2">
    <location>
        <begin position="305"/>
        <end position="368"/>
    </location>
</feature>
<dbReference type="Pfam" id="PF02214">
    <property type="entry name" value="BTB_2"/>
    <property type="match status" value="1"/>
</dbReference>
<dbReference type="SUPFAM" id="SSF54695">
    <property type="entry name" value="POZ domain"/>
    <property type="match status" value="2"/>
</dbReference>
<sequence>MDISANKIMVEIPVQDINKLKTVFQQLGINFDGNIEQSQGQNNSITELSNEIEQDIEDELDPIIIDDLETTDSESDGITINDIVQDDEIPKNINIFNNQNLTNPNFLQEELNLSSEEESKIELNTQPIETFTQTCVDKNNLKSVPTRNILNNITNLMSQNKPFNNKQNVIHNNLNINKLTENKEKEEEIETIKIEKKITLNVGGKKFKLKKSFLKCLNINYARLHKINKGQEIHYFLDRDPYYFSKLIEFIKIHGLDKKNISKNLEECSDQFINELCYYGLLDKIYLSQPKIKLKKLVSFPSRHSDIVKIMVNGQIFMTLSCVLCRSSFFENKLKINRSKQFYLSDIDPKIFRYVLNFLRCGEMYVSNSDILSLLDNYGVDYEITCNQIIRENIYSHFVPTEKKIIEQQLNMCVKNIDPRNHPNEKIPINYIDGKYYCPDNIFISASTENMNTITTNSPLEFDSEIIFDLTGNDLGECIEDLLLCIDIPVLKPLERIQYVDNIQYKLIEHIHVVKIEEDKQELLFYRNSDLLYIYPIIYKKNYSDYHDLNKIPDNNTKVLYFDGQNEHLIDAHRIILPLYLFKEKNNHLPVKKMSNKSKCYLVVKMSSLNNLFKKVVSDIKLLNIFLIGNFVNFADKINIVNNKNSMIQVPVNSELKQTPMLYIYERTHAIDIPIHQIENNIYNVTVLPLDKYGFIKDFFFVVKENEHIEEVDKFSNSLIEMEILHVANIDNRQTLVPYSKLDTKMLNHYLPLKLFGNKLPNGIYYYSFSSDPSSSKIMGGFDGTNYIIRFKTKKIQGKIMIYINEYCKIII</sequence>
<dbReference type="InterPro" id="IPR003131">
    <property type="entry name" value="T1-type_BTB"/>
</dbReference>
<protein>
    <submittedName>
        <fullName evidence="3">BTB family protein</fullName>
    </submittedName>
</protein>
<dbReference type="PROSITE" id="PS50097">
    <property type="entry name" value="BTB"/>
    <property type="match status" value="1"/>
</dbReference>
<comment type="similarity">
    <text evidence="1">Belongs to the mimivirus BTB/WD family.</text>
</comment>
<dbReference type="EMBL" id="MG807320">
    <property type="protein sequence ID" value="AVL94950.1"/>
    <property type="molecule type" value="Genomic_DNA"/>
</dbReference>
<gene>
    <name evidence="3" type="ORF">mc_564</name>
</gene>
<dbReference type="InterPro" id="IPR011333">
    <property type="entry name" value="SKP1/BTB/POZ_sf"/>
</dbReference>
<evidence type="ECO:0000259" key="2">
    <source>
        <dbReference type="PROSITE" id="PS50097"/>
    </source>
</evidence>
<reference evidence="4" key="1">
    <citation type="submission" date="2018-01" db="EMBL/GenBank/DDBJ databases">
        <title>Testimony of 'menage a trois' revealed by the proteome of Megavirus virophage.</title>
        <authorList>
            <person name="Jeudy S."/>
            <person name="Bertaux L."/>
            <person name="Alempic J.-M."/>
            <person name="Lartigue A."/>
            <person name="Legendre M."/>
            <person name="Philippe N."/>
            <person name="Beucher L."/>
            <person name="Biondi E."/>
            <person name="Juul S."/>
            <person name="Turner D."/>
            <person name="Coute Y."/>
            <person name="Claverie J.-M."/>
            <person name="Abergel C."/>
        </authorList>
    </citation>
    <scope>NUCLEOTIDE SEQUENCE [LARGE SCALE GENOMIC DNA]</scope>
</reference>
<evidence type="ECO:0000313" key="4">
    <source>
        <dbReference type="Proteomes" id="UP000289600"/>
    </source>
</evidence>
<dbReference type="Gene3D" id="3.30.710.10">
    <property type="entry name" value="Potassium Channel Kv1.1, Chain A"/>
    <property type="match status" value="2"/>
</dbReference>
<organism evidence="3 4">
    <name type="scientific">Moumouvirus australiensis</name>
    <dbReference type="NCBI Taxonomy" id="2109587"/>
    <lineage>
        <taxon>Viruses</taxon>
        <taxon>Varidnaviria</taxon>
        <taxon>Bamfordvirae</taxon>
        <taxon>Nucleocytoviricota</taxon>
        <taxon>Megaviricetes</taxon>
        <taxon>Imitervirales</taxon>
        <taxon>Mimiviridae</taxon>
        <taxon>Megamimivirinae</taxon>
        <taxon>Moumouvirus</taxon>
        <taxon>Moumouvirus australiense</taxon>
    </lineage>
</organism>
<dbReference type="GO" id="GO:0051260">
    <property type="term" value="P:protein homooligomerization"/>
    <property type="evidence" value="ECO:0007669"/>
    <property type="project" value="InterPro"/>
</dbReference>
<proteinExistence type="inferred from homology"/>